<dbReference type="SUPFAM" id="SSF55298">
    <property type="entry name" value="YjgF-like"/>
    <property type="match status" value="1"/>
</dbReference>
<dbReference type="InterPro" id="IPR013813">
    <property type="entry name" value="Endoribo_LPSP/chorism_mut-like"/>
</dbReference>
<dbReference type="STRING" id="1302690.BUE76_17885"/>
<proteinExistence type="predicted"/>
<dbReference type="EMBL" id="FQUO01000008">
    <property type="protein sequence ID" value="SHF46796.1"/>
    <property type="molecule type" value="Genomic_DNA"/>
</dbReference>
<feature type="signal peptide" evidence="1">
    <location>
        <begin position="1"/>
        <end position="25"/>
    </location>
</feature>
<evidence type="ECO:0000313" key="4">
    <source>
        <dbReference type="Proteomes" id="UP000184368"/>
    </source>
</evidence>
<dbReference type="Gene3D" id="3.30.1330.40">
    <property type="entry name" value="RutC-like"/>
    <property type="match status" value="1"/>
</dbReference>
<keyword evidence="4" id="KW-1185">Reference proteome</keyword>
<reference evidence="3 4" key="1">
    <citation type="submission" date="2016-11" db="EMBL/GenBank/DDBJ databases">
        <authorList>
            <person name="Jaros S."/>
            <person name="Januszkiewicz K."/>
            <person name="Wedrychowicz H."/>
        </authorList>
    </citation>
    <scope>NUCLEOTIDE SEQUENCE [LARGE SCALE GENOMIC DNA]</scope>
    <source>
        <strain evidence="3 4">DSM 26897</strain>
    </source>
</reference>
<feature type="chain" id="PRO_5012951414" evidence="1">
    <location>
        <begin position="26"/>
        <end position="179"/>
    </location>
</feature>
<dbReference type="Proteomes" id="UP000184368">
    <property type="component" value="Unassembled WGS sequence"/>
</dbReference>
<dbReference type="InterPro" id="IPR035959">
    <property type="entry name" value="RutC-like_sf"/>
</dbReference>
<sequence length="179" mass="19049">MTNRTMKRTCTLVMSCLLMTAAVKAQTTAPEQKIKDLNIPLITPVAPTANFVKALTVGKMVYLSGHGPDKPEGGQVVGKIGTELDVEAGRAAARLVGISLLSSLKKEIGSLDRVKRVVKVLGMVNAEASFTQHSQVMNGFSDLMVEVFGESGKHARSSVGMSSLPGNIPVEIEMIVELK</sequence>
<dbReference type="PANTHER" id="PTHR43760:SF1">
    <property type="entry name" value="ENDORIBONUCLEASE L-PSP_CHORISMATE MUTASE-LIKE DOMAIN-CONTAINING PROTEIN"/>
    <property type="match status" value="1"/>
</dbReference>
<gene>
    <name evidence="3" type="ORF">SAMN05444008_108124</name>
</gene>
<dbReference type="Pfam" id="PF14588">
    <property type="entry name" value="YjgF_endoribonc"/>
    <property type="match status" value="1"/>
</dbReference>
<evidence type="ECO:0000313" key="3">
    <source>
        <dbReference type="EMBL" id="SHF46796.1"/>
    </source>
</evidence>
<dbReference type="AlphaFoldDB" id="A0A1M5BWK3"/>
<dbReference type="PANTHER" id="PTHR43760">
    <property type="entry name" value="ENDORIBONUCLEASE-RELATED"/>
    <property type="match status" value="1"/>
</dbReference>
<feature type="domain" description="Endoribonuclease L-PSP/chorismate mutase-like" evidence="2">
    <location>
        <begin position="49"/>
        <end position="167"/>
    </location>
</feature>
<accession>A0A1M5BWK3</accession>
<organism evidence="3 4">
    <name type="scientific">Cnuella takakiae</name>
    <dbReference type="NCBI Taxonomy" id="1302690"/>
    <lineage>
        <taxon>Bacteria</taxon>
        <taxon>Pseudomonadati</taxon>
        <taxon>Bacteroidota</taxon>
        <taxon>Chitinophagia</taxon>
        <taxon>Chitinophagales</taxon>
        <taxon>Chitinophagaceae</taxon>
        <taxon>Cnuella</taxon>
    </lineage>
</organism>
<evidence type="ECO:0000256" key="1">
    <source>
        <dbReference type="SAM" id="SignalP"/>
    </source>
</evidence>
<protein>
    <submittedName>
        <fullName evidence="3">Enamine deaminase RidA, house cleaning of reactive enamine intermediates, YjgF/YER057c/UK114 family</fullName>
    </submittedName>
</protein>
<dbReference type="CDD" id="cd02199">
    <property type="entry name" value="YjgF_YER057c_UK114_like_1"/>
    <property type="match status" value="1"/>
</dbReference>
<evidence type="ECO:0000259" key="2">
    <source>
        <dbReference type="Pfam" id="PF14588"/>
    </source>
</evidence>
<keyword evidence="1" id="KW-0732">Signal</keyword>
<name>A0A1M5BWK3_9BACT</name>